<feature type="domain" description="MurL N-terminal" evidence="3">
    <location>
        <begin position="22"/>
        <end position="313"/>
    </location>
</feature>
<comment type="pathway">
    <text evidence="1">Cell wall biogenesis; peptidoglycan biosynthesis.</text>
</comment>
<dbReference type="Pfam" id="PF26299">
    <property type="entry name" value="MurL_N"/>
    <property type="match status" value="1"/>
</dbReference>
<dbReference type="InterPro" id="IPR058740">
    <property type="entry name" value="MurL_N"/>
</dbReference>
<organism evidence="4 5">
    <name type="scientific">candidate division CPR2 bacterium GW2011_GWC1_41_48</name>
    <dbReference type="NCBI Taxonomy" id="1618344"/>
    <lineage>
        <taxon>Bacteria</taxon>
        <taxon>Bacteria division CPR2</taxon>
    </lineage>
</organism>
<evidence type="ECO:0000256" key="1">
    <source>
        <dbReference type="HAMAP-Rule" id="MF_02209"/>
    </source>
</evidence>
<dbReference type="GO" id="GO:0008360">
    <property type="term" value="P:regulation of cell shape"/>
    <property type="evidence" value="ECO:0007669"/>
    <property type="project" value="UniProtKB-KW"/>
</dbReference>
<proteinExistence type="inferred from homology"/>
<keyword evidence="1" id="KW-0133">Cell shape</keyword>
<dbReference type="GO" id="GO:0071555">
    <property type="term" value="P:cell wall organization"/>
    <property type="evidence" value="ECO:0007669"/>
    <property type="project" value="UniProtKB-KW"/>
</dbReference>
<sequence>MVEDKIRFMKTKSQTKPLKELRNKYPVFSYDRFDWKIKNNDLVITYKFSIKPDISFSPTVIFKNVPQKNLDKDSLENFIFNLGLAEIPTYWKTTCSPEIVIKTGQLTIGQMNWWQREILKGMGEFFYINKIDFTKPNFLKVKNEPNPKAKKYNARALKPRNRVIVPVGGGKDSVVTLNILKDKFDLNALILNTNTLAPKPARSALETSETAGYKNPIVIERSLDKKLFDLNNGGFLNGHTPFSLYLAFASTLAAALFGYKYIALSNESSADEETVIYLDQKINHQYSKSFEFEKNFDRYRRKYLAQDVFFFSILRPLHEIQIAKLFSNYTIFYPIFKSCNVGQKDNIWCGKCAKCLFAFTMIYPFVSTEKIVKIFSYNLFENKDLLPILKSLLGQTEHKPFDCVGTKEETTAALYLSYLKEKKSKLPLLLDFFEKEVLPKNPNLEKTAHKLLKSWNINNLLPHKFAKVIKREIRKNV</sequence>
<reference evidence="4 5" key="1">
    <citation type="journal article" date="2015" name="Nature">
        <title>rRNA introns, odd ribosomes, and small enigmatic genomes across a large radiation of phyla.</title>
        <authorList>
            <person name="Brown C.T."/>
            <person name="Hug L.A."/>
            <person name="Thomas B.C."/>
            <person name="Sharon I."/>
            <person name="Castelle C.J."/>
            <person name="Singh A."/>
            <person name="Wilkins M.J."/>
            <person name="Williams K.H."/>
            <person name="Banfield J.F."/>
        </authorList>
    </citation>
    <scope>NUCLEOTIDE SEQUENCE [LARGE SCALE GENOMIC DNA]</scope>
</reference>
<dbReference type="GO" id="GO:0016855">
    <property type="term" value="F:racemase and epimerase activity, acting on amino acids and derivatives"/>
    <property type="evidence" value="ECO:0007669"/>
    <property type="project" value="UniProtKB-UniRule"/>
</dbReference>
<dbReference type="UniPathway" id="UPA00219"/>
<dbReference type="Gene3D" id="3.40.50.620">
    <property type="entry name" value="HUPs"/>
    <property type="match status" value="1"/>
</dbReference>
<dbReference type="GO" id="GO:0051301">
    <property type="term" value="P:cell division"/>
    <property type="evidence" value="ECO:0007669"/>
    <property type="project" value="UniProtKB-KW"/>
</dbReference>
<dbReference type="InterPro" id="IPR043689">
    <property type="entry name" value="MurL"/>
</dbReference>
<comment type="caution">
    <text evidence="4">The sequence shown here is derived from an EMBL/GenBank/DDBJ whole genome shotgun (WGS) entry which is preliminary data.</text>
</comment>
<feature type="domain" description="MurL C-terminal" evidence="2">
    <location>
        <begin position="336"/>
        <end position="432"/>
    </location>
</feature>
<name>A0A0G0YHJ0_UNCC2</name>
<dbReference type="EC" id="5.1.1.23" evidence="1"/>
<evidence type="ECO:0000259" key="2">
    <source>
        <dbReference type="Pfam" id="PF26298"/>
    </source>
</evidence>
<keyword evidence="1" id="KW-0131">Cell cycle</keyword>
<dbReference type="PATRIC" id="fig|1618344.3.peg.735"/>
<keyword evidence="1" id="KW-0573">Peptidoglycan synthesis</keyword>
<comment type="catalytic activity">
    <reaction evidence="1">
        <text>UDP-N-acetyl-alpha-D-muramoyl-L-alanyl-L-glutamate + ATP + H2O = UDP-N-acetyl-alpha-D-muramoyl-L-alanyl-D-glutamate + AMP + diphosphate + H(+)</text>
        <dbReference type="Rhea" id="RHEA:58812"/>
        <dbReference type="ChEBI" id="CHEBI:15377"/>
        <dbReference type="ChEBI" id="CHEBI:15378"/>
        <dbReference type="ChEBI" id="CHEBI:30616"/>
        <dbReference type="ChEBI" id="CHEBI:33019"/>
        <dbReference type="ChEBI" id="CHEBI:83900"/>
        <dbReference type="ChEBI" id="CHEBI:142725"/>
        <dbReference type="ChEBI" id="CHEBI:456215"/>
        <dbReference type="EC" id="5.1.1.23"/>
    </reaction>
</comment>
<evidence type="ECO:0000313" key="4">
    <source>
        <dbReference type="EMBL" id="KKS09031.1"/>
    </source>
</evidence>
<keyword evidence="1" id="KW-0132">Cell division</keyword>
<dbReference type="Pfam" id="PF26298">
    <property type="entry name" value="MurL_epimerase_C"/>
    <property type="match status" value="1"/>
</dbReference>
<dbReference type="HAMAP" id="MF_02209">
    <property type="entry name" value="MurL"/>
    <property type="match status" value="1"/>
</dbReference>
<keyword evidence="1" id="KW-0413">Isomerase</keyword>
<dbReference type="Proteomes" id="UP000033869">
    <property type="component" value="Unassembled WGS sequence"/>
</dbReference>
<dbReference type="GO" id="GO:0009252">
    <property type="term" value="P:peptidoglycan biosynthetic process"/>
    <property type="evidence" value="ECO:0007669"/>
    <property type="project" value="UniProtKB-UniRule"/>
</dbReference>
<comment type="similarity">
    <text evidence="1">Belongs to the MurL family.</text>
</comment>
<gene>
    <name evidence="1" type="primary">murL</name>
    <name evidence="4" type="ORF">UU65_C0003G0086</name>
</gene>
<dbReference type="AlphaFoldDB" id="A0A0G0YHJ0"/>
<accession>A0A0G0YHJ0</accession>
<evidence type="ECO:0000259" key="3">
    <source>
        <dbReference type="Pfam" id="PF26299"/>
    </source>
</evidence>
<keyword evidence="1" id="KW-0961">Cell wall biogenesis/degradation</keyword>
<protein>
    <recommendedName>
        <fullName evidence="1">UDP-N-acetyl-alpha-D-muramoyl-L-alanyl-L-glutamate epimerase</fullName>
        <ecNumber evidence="1">5.1.1.23</ecNumber>
    </recommendedName>
    <alternativeName>
        <fullName evidence="1">UDP-MurNAc-L-Ala-L-Glu epimerase</fullName>
    </alternativeName>
</protein>
<dbReference type="InterPro" id="IPR014729">
    <property type="entry name" value="Rossmann-like_a/b/a_fold"/>
</dbReference>
<dbReference type="GO" id="GO:0005737">
    <property type="term" value="C:cytoplasm"/>
    <property type="evidence" value="ECO:0007669"/>
    <property type="project" value="UniProtKB-UniRule"/>
</dbReference>
<dbReference type="EMBL" id="LCBL01000003">
    <property type="protein sequence ID" value="KKS09031.1"/>
    <property type="molecule type" value="Genomic_DNA"/>
</dbReference>
<evidence type="ECO:0000313" key="5">
    <source>
        <dbReference type="Proteomes" id="UP000033869"/>
    </source>
</evidence>
<dbReference type="InterPro" id="IPR058741">
    <property type="entry name" value="MurL_C"/>
</dbReference>
<comment type="function">
    <text evidence="1">Cell wall formation. Catalyzes epimerization of the terminal L-glutamate in UDP-N-acetyl-alpha-D-muramoyl-L-alanyl-L-glutamate.</text>
</comment>
<dbReference type="SUPFAM" id="SSF52402">
    <property type="entry name" value="Adenine nucleotide alpha hydrolases-like"/>
    <property type="match status" value="1"/>
</dbReference>